<feature type="signal peptide" evidence="1">
    <location>
        <begin position="1"/>
        <end position="24"/>
    </location>
</feature>
<name>A0A4Q9VFX8_9HYPH</name>
<keyword evidence="1" id="KW-0732">Signal</keyword>
<sequence>MTCLLRLLSGLACAILLSTGAAEARSSGFPAKEAQSGKPTLVGSLWNCRTMSYPAVDGQADHGKITRRETTQNRCGNPKQPTVEMYYTSDPSFKGTDGVVLYNGGQRIDRDIHVK</sequence>
<proteinExistence type="predicted"/>
<dbReference type="OrthoDB" id="7679074at2"/>
<gene>
    <name evidence="2" type="ORF">EYW49_21215</name>
</gene>
<feature type="chain" id="PRO_5020570070" evidence="1">
    <location>
        <begin position="25"/>
        <end position="115"/>
    </location>
</feature>
<dbReference type="RefSeq" id="WP_131311633.1">
    <property type="nucleotide sequence ID" value="NZ_SJFN01000050.1"/>
</dbReference>
<dbReference type="Proteomes" id="UP000292781">
    <property type="component" value="Unassembled WGS sequence"/>
</dbReference>
<comment type="caution">
    <text evidence="2">The sequence shown here is derived from an EMBL/GenBank/DDBJ whole genome shotgun (WGS) entry which is preliminary data.</text>
</comment>
<dbReference type="AlphaFoldDB" id="A0A4Q9VFX8"/>
<evidence type="ECO:0000313" key="2">
    <source>
        <dbReference type="EMBL" id="TBW32915.1"/>
    </source>
</evidence>
<keyword evidence="3" id="KW-1185">Reference proteome</keyword>
<accession>A0A4Q9VFX8</accession>
<dbReference type="EMBL" id="SJFN01000050">
    <property type="protein sequence ID" value="TBW32915.1"/>
    <property type="molecule type" value="Genomic_DNA"/>
</dbReference>
<evidence type="ECO:0000256" key="1">
    <source>
        <dbReference type="SAM" id="SignalP"/>
    </source>
</evidence>
<organism evidence="2 3">
    <name type="scientific">Siculibacillus lacustris</name>
    <dbReference type="NCBI Taxonomy" id="1549641"/>
    <lineage>
        <taxon>Bacteria</taxon>
        <taxon>Pseudomonadati</taxon>
        <taxon>Pseudomonadota</taxon>
        <taxon>Alphaproteobacteria</taxon>
        <taxon>Hyphomicrobiales</taxon>
        <taxon>Ancalomicrobiaceae</taxon>
        <taxon>Siculibacillus</taxon>
    </lineage>
</organism>
<protein>
    <submittedName>
        <fullName evidence="2">Uncharacterized protein</fullName>
    </submittedName>
</protein>
<reference evidence="2 3" key="1">
    <citation type="submission" date="2019-02" db="EMBL/GenBank/DDBJ databases">
        <title>Siculibacillus lacustris gen. nov., sp. nov., a new rosette-forming bacterium isolated from a freshwater crater lake (Lake St. Ana, Romania).</title>
        <authorList>
            <person name="Felfoldi T."/>
            <person name="Marton Z."/>
            <person name="Szabo A."/>
            <person name="Mentes A."/>
            <person name="Boka K."/>
            <person name="Marialigeti K."/>
            <person name="Mathe I."/>
            <person name="Koncz M."/>
            <person name="Schumann P."/>
            <person name="Toth E."/>
        </authorList>
    </citation>
    <scope>NUCLEOTIDE SEQUENCE [LARGE SCALE GENOMIC DNA]</scope>
    <source>
        <strain evidence="2 3">SA-279</strain>
    </source>
</reference>
<evidence type="ECO:0000313" key="3">
    <source>
        <dbReference type="Proteomes" id="UP000292781"/>
    </source>
</evidence>